<evidence type="ECO:0000256" key="5">
    <source>
        <dbReference type="HAMAP-Rule" id="MF_01333"/>
    </source>
</evidence>
<evidence type="ECO:0000256" key="6">
    <source>
        <dbReference type="RuleBase" id="RU003930"/>
    </source>
</evidence>
<dbReference type="STRING" id="1798539.A2994_02675"/>
<protein>
    <recommendedName>
        <fullName evidence="4 5">Large ribosomal subunit protein uL5</fullName>
    </recommendedName>
</protein>
<proteinExistence type="inferred from homology"/>
<comment type="caution">
    <text evidence="9">The sequence shown here is derived from an EMBL/GenBank/DDBJ whole genome shotgun (WGS) entry which is preliminary data.</text>
</comment>
<keyword evidence="3 5" id="KW-0687">Ribonucleoprotein</keyword>
<dbReference type="InterPro" id="IPR022803">
    <property type="entry name" value="Ribosomal_uL5_dom_sf"/>
</dbReference>
<dbReference type="NCBIfam" id="NF000585">
    <property type="entry name" value="PRK00010.1"/>
    <property type="match status" value="1"/>
</dbReference>
<comment type="similarity">
    <text evidence="1 5 6">Belongs to the universal ribosomal protein uL5 family.</text>
</comment>
<dbReference type="PANTHER" id="PTHR11994">
    <property type="entry name" value="60S RIBOSOMAL PROTEIN L11-RELATED"/>
    <property type="match status" value="1"/>
</dbReference>
<dbReference type="PIRSF" id="PIRSF002161">
    <property type="entry name" value="Ribosomal_L5"/>
    <property type="match status" value="1"/>
</dbReference>
<evidence type="ECO:0000313" key="10">
    <source>
        <dbReference type="Proteomes" id="UP000179010"/>
    </source>
</evidence>
<comment type="function">
    <text evidence="5">This is 1 of the proteins that bind and probably mediate the attachment of the 5S RNA into the large ribosomal subunit, where it forms part of the central protuberance. In the 70S ribosome it contacts protein S13 of the 30S subunit (bridge B1b), connecting the 2 subunits; this bridge is implicated in subunit movement. Contacts the P site tRNA; the 5S rRNA and some of its associated proteins might help stabilize positioning of ribosome-bound tRNAs.</text>
</comment>
<dbReference type="Gene3D" id="3.30.1440.10">
    <property type="match status" value="1"/>
</dbReference>
<keyword evidence="5" id="KW-0699">rRNA-binding</keyword>
<feature type="domain" description="Large ribosomal subunit protein uL5 C-terminal" evidence="8">
    <location>
        <begin position="83"/>
        <end position="176"/>
    </location>
</feature>
<evidence type="ECO:0000256" key="1">
    <source>
        <dbReference type="ARBA" id="ARBA00008553"/>
    </source>
</evidence>
<evidence type="ECO:0000259" key="7">
    <source>
        <dbReference type="Pfam" id="PF00281"/>
    </source>
</evidence>
<dbReference type="InterPro" id="IPR020930">
    <property type="entry name" value="Ribosomal_uL5_bac-type"/>
</dbReference>
<reference evidence="9 10" key="1">
    <citation type="journal article" date="2016" name="Nat. Commun.">
        <title>Thousands of microbial genomes shed light on interconnected biogeochemical processes in an aquifer system.</title>
        <authorList>
            <person name="Anantharaman K."/>
            <person name="Brown C.T."/>
            <person name="Hug L.A."/>
            <person name="Sharon I."/>
            <person name="Castelle C.J."/>
            <person name="Probst A.J."/>
            <person name="Thomas B.C."/>
            <person name="Singh A."/>
            <person name="Wilkins M.J."/>
            <person name="Karaoz U."/>
            <person name="Brodie E.L."/>
            <person name="Williams K.H."/>
            <person name="Hubbard S.S."/>
            <person name="Banfield J.F."/>
        </authorList>
    </citation>
    <scope>NUCLEOTIDE SEQUENCE [LARGE SCALE GENOMIC DNA]</scope>
</reference>
<evidence type="ECO:0000256" key="3">
    <source>
        <dbReference type="ARBA" id="ARBA00023274"/>
    </source>
</evidence>
<dbReference type="GO" id="GO:1990904">
    <property type="term" value="C:ribonucleoprotein complex"/>
    <property type="evidence" value="ECO:0007669"/>
    <property type="project" value="UniProtKB-KW"/>
</dbReference>
<dbReference type="Pfam" id="PF00281">
    <property type="entry name" value="Ribosomal_L5"/>
    <property type="match status" value="1"/>
</dbReference>
<dbReference type="GO" id="GO:0000049">
    <property type="term" value="F:tRNA binding"/>
    <property type="evidence" value="ECO:0007669"/>
    <property type="project" value="UniProtKB-UniRule"/>
</dbReference>
<dbReference type="InterPro" id="IPR031310">
    <property type="entry name" value="Ribosomal_uL5_N"/>
</dbReference>
<dbReference type="AlphaFoldDB" id="A0A1F4PPN7"/>
<comment type="subunit">
    <text evidence="5">Part of the 50S ribosomal subunit; part of the 5S rRNA/L5/L18/L25 subcomplex. Contacts the 5S rRNA and the P site tRNA. Forms a bridge to the 30S subunit in the 70S ribosome.</text>
</comment>
<dbReference type="GO" id="GO:0019843">
    <property type="term" value="F:rRNA binding"/>
    <property type="evidence" value="ECO:0007669"/>
    <property type="project" value="UniProtKB-UniRule"/>
</dbReference>
<dbReference type="InterPro" id="IPR002132">
    <property type="entry name" value="Ribosomal_uL5"/>
</dbReference>
<evidence type="ECO:0000313" key="9">
    <source>
        <dbReference type="EMBL" id="OGB85647.1"/>
    </source>
</evidence>
<evidence type="ECO:0000256" key="2">
    <source>
        <dbReference type="ARBA" id="ARBA00022980"/>
    </source>
</evidence>
<name>A0A1F4PPN7_UNCK3</name>
<dbReference type="FunFam" id="3.30.1440.10:FF:000001">
    <property type="entry name" value="50S ribosomal protein L5"/>
    <property type="match status" value="1"/>
</dbReference>
<dbReference type="EMBL" id="METE01000001">
    <property type="protein sequence ID" value="OGB85647.1"/>
    <property type="molecule type" value="Genomic_DNA"/>
</dbReference>
<dbReference type="GO" id="GO:0006412">
    <property type="term" value="P:translation"/>
    <property type="evidence" value="ECO:0007669"/>
    <property type="project" value="UniProtKB-UniRule"/>
</dbReference>
<evidence type="ECO:0000259" key="8">
    <source>
        <dbReference type="Pfam" id="PF00673"/>
    </source>
</evidence>
<dbReference type="Pfam" id="PF00673">
    <property type="entry name" value="Ribosomal_L5_C"/>
    <property type="match status" value="1"/>
</dbReference>
<dbReference type="SUPFAM" id="SSF55282">
    <property type="entry name" value="RL5-like"/>
    <property type="match status" value="1"/>
</dbReference>
<accession>A0A1F4PPN7</accession>
<keyword evidence="2 5" id="KW-0689">Ribosomal protein</keyword>
<evidence type="ECO:0000256" key="4">
    <source>
        <dbReference type="ARBA" id="ARBA00035245"/>
    </source>
</evidence>
<feature type="domain" description="Large ribosomal subunit protein uL5 N-terminal" evidence="7">
    <location>
        <begin position="27"/>
        <end position="79"/>
    </location>
</feature>
<dbReference type="Proteomes" id="UP000179010">
    <property type="component" value="Unassembled WGS sequence"/>
</dbReference>
<dbReference type="GO" id="GO:0003735">
    <property type="term" value="F:structural constituent of ribosome"/>
    <property type="evidence" value="ECO:0007669"/>
    <property type="project" value="InterPro"/>
</dbReference>
<keyword evidence="5" id="KW-0694">RNA-binding</keyword>
<dbReference type="PROSITE" id="PS00358">
    <property type="entry name" value="RIBOSOMAL_L5"/>
    <property type="match status" value="1"/>
</dbReference>
<dbReference type="InterPro" id="IPR031309">
    <property type="entry name" value="Ribosomal_uL5_C"/>
</dbReference>
<keyword evidence="5" id="KW-0820">tRNA-binding</keyword>
<gene>
    <name evidence="5" type="primary">rplE</name>
    <name evidence="9" type="ORF">A2994_02675</name>
</gene>
<organism evidence="9 10">
    <name type="scientific">candidate division Kazan bacterium RIFCSPLOWO2_01_FULL_48_13</name>
    <dbReference type="NCBI Taxonomy" id="1798539"/>
    <lineage>
        <taxon>Bacteria</taxon>
        <taxon>Bacteria division Kazan-3B-28</taxon>
    </lineage>
</organism>
<sequence length="179" mass="19687">MATFKDQYQAVRRELKEELGLKSVEAAPRIIKVNLNVGAGAALNDGNYIEKIITDLRQIAGQQPIITKAKQSIAGFKLREGAPIGVAVTLRGNRMFDFLSRLVNVALPRVRDFQGIPPTGFDGHGNYTLGIKEHVVFPEISLENVEKTFGLSITIATNAGQDDLARALLAKLRFPFKQQ</sequence>
<dbReference type="HAMAP" id="MF_01333_B">
    <property type="entry name" value="Ribosomal_uL5_B"/>
    <property type="match status" value="1"/>
</dbReference>
<dbReference type="GO" id="GO:0005840">
    <property type="term" value="C:ribosome"/>
    <property type="evidence" value="ECO:0007669"/>
    <property type="project" value="UniProtKB-KW"/>
</dbReference>
<dbReference type="InterPro" id="IPR020929">
    <property type="entry name" value="Ribosomal_uL5_CS"/>
</dbReference>